<evidence type="ECO:0000313" key="26">
    <source>
        <dbReference type="Proteomes" id="UP000050139"/>
    </source>
</evidence>
<evidence type="ECO:0000313" key="6">
    <source>
        <dbReference type="EMBL" id="CKR91872.1"/>
    </source>
</evidence>
<reference evidence="8 26" key="2">
    <citation type="submission" date="2015-03" db="EMBL/GenBank/DDBJ databases">
        <authorList>
            <consortium name="Pathogen Informatics"/>
            <person name="Murphy D."/>
        </authorList>
    </citation>
    <scope>NUCLEOTIDE SEQUENCE</scope>
    <source>
        <strain evidence="8 26">0268S</strain>
        <strain evidence="13">N09902308</strain>
    </source>
</reference>
<dbReference type="EMBL" id="CP024614">
    <property type="protein sequence ID" value="AUS51010.1"/>
    <property type="molecule type" value="Genomic_DNA"/>
</dbReference>
<evidence type="ECO:0000313" key="8">
    <source>
        <dbReference type="EMBL" id="CLW01099.1"/>
    </source>
</evidence>
<dbReference type="EMBL" id="LWDQ01000001">
    <property type="protein sequence ID" value="OMH59836.1"/>
    <property type="molecule type" value="Genomic_DNA"/>
</dbReference>
<reference evidence="14 28" key="4">
    <citation type="submission" date="2016-04" db="EMBL/GenBank/DDBJ databases">
        <authorList>
            <person name="Bigi M."/>
            <person name="Bigi F."/>
            <person name="Soria M.A."/>
        </authorList>
    </citation>
    <scope>NUCLEOTIDE SEQUENCE [LARGE SCALE GENOMIC DNA]</scope>
    <source>
        <strain evidence="14 28">6548</strain>
    </source>
</reference>
<evidence type="ECO:0000313" key="24">
    <source>
        <dbReference type="Proteomes" id="UP000048948"/>
    </source>
</evidence>
<evidence type="ECO:0000313" key="12">
    <source>
        <dbReference type="EMBL" id="COW12467.1"/>
    </source>
</evidence>
<evidence type="ECO:0000313" key="29">
    <source>
        <dbReference type="Proteomes" id="UP000236349"/>
    </source>
</evidence>
<evidence type="ECO:0000313" key="21">
    <source>
        <dbReference type="Proteomes" id="UP000046947"/>
    </source>
</evidence>
<evidence type="ECO:0000313" key="10">
    <source>
        <dbReference type="EMBL" id="COV57423.1"/>
    </source>
</evidence>
<dbReference type="EMBL" id="CNGE01000115">
    <property type="protein sequence ID" value="CKR91872.1"/>
    <property type="molecule type" value="Genomic_DNA"/>
</dbReference>
<dbReference type="InterPro" id="IPR025358">
    <property type="entry name" value="DUF4262"/>
</dbReference>
<reference evidence="1 29" key="6">
    <citation type="submission" date="2017-10" db="EMBL/GenBank/DDBJ databases">
        <title>Clinical isolate obtained from a human patient with meningeal tuberculosis in michoacan, Mexico.</title>
        <authorList>
            <person name="Guillen-Nepita A.L."/>
            <person name="Negrete-Paz A.M."/>
            <person name="Vazquez-Marrufo G."/>
            <person name="Cruz-Hernandez A."/>
            <person name="Fresia P."/>
            <person name="Naya H."/>
            <person name="Vazquez-Garciduenas M.S."/>
        </authorList>
    </citation>
    <scope>NUCLEOTIDE SEQUENCE [LARGE SCALE GENOMIC DNA]</scope>
    <source>
        <strain evidence="29">Beijing/MYC004</strain>
        <strain evidence="1">MYC004</strain>
    </source>
</reference>
<dbReference type="Proteomes" id="UP000045842">
    <property type="component" value="Unassembled WGS sequence"/>
</dbReference>
<dbReference type="EMBL" id="CHKL01000062">
    <property type="protein sequence ID" value="COV88907.1"/>
    <property type="molecule type" value="Genomic_DNA"/>
</dbReference>
<evidence type="ECO:0000313" key="30">
    <source>
        <dbReference type="Proteomes" id="UP000300237"/>
    </source>
</evidence>
<dbReference type="Proteomes" id="UP000044938">
    <property type="component" value="Unassembled WGS sequence"/>
</dbReference>
<evidence type="ECO:0000313" key="27">
    <source>
        <dbReference type="Proteomes" id="UP000050164"/>
    </source>
</evidence>
<accession>A0A045IYF9</accession>
<evidence type="ECO:0000313" key="7">
    <source>
        <dbReference type="EMBL" id="CKS96915.1"/>
    </source>
</evidence>
<dbReference type="EMBL" id="CSAE01000033">
    <property type="protein sequence ID" value="COV10975.1"/>
    <property type="molecule type" value="Genomic_DNA"/>
</dbReference>
<dbReference type="Proteomes" id="UP000236349">
    <property type="component" value="Chromosome"/>
</dbReference>
<name>A0A045IYF9_MYCTX</name>
<evidence type="ECO:0000313" key="13">
    <source>
        <dbReference type="EMBL" id="COX43708.1"/>
    </source>
</evidence>
<dbReference type="Proteomes" id="UP000300237">
    <property type="component" value="Chromosome"/>
</dbReference>
<dbReference type="EMBL" id="CGCX01001498">
    <property type="protein sequence ID" value="CFR96001.1"/>
    <property type="molecule type" value="Genomic_DNA"/>
</dbReference>
<evidence type="ECO:0000313" key="2">
    <source>
        <dbReference type="EMBL" id="CFE36701.1"/>
    </source>
</evidence>
<dbReference type="Proteomes" id="UP000038802">
    <property type="component" value="Unassembled WGS sequence"/>
</dbReference>
<reference evidence="9" key="1">
    <citation type="submission" date="2015-03" db="EMBL/GenBank/DDBJ databases">
        <authorList>
            <person name="Murphy D."/>
        </authorList>
    </citation>
    <scope>NUCLEOTIDE SEQUENCE [LARGE SCALE GENOMIC DNA]</scope>
    <source>
        <strain evidence="9">K00500041</strain>
    </source>
</reference>
<evidence type="ECO:0000313" key="1">
    <source>
        <dbReference type="EMBL" id="AUS51010.1"/>
    </source>
</evidence>
<dbReference type="Proteomes" id="UP000048948">
    <property type="component" value="Unassembled WGS sequence"/>
</dbReference>
<gene>
    <name evidence="14" type="ORF">A4S10_02007</name>
    <name evidence="1" type="ORF">CAB90_02123</name>
    <name evidence="15" type="ORF">DKC2_2018</name>
    <name evidence="4" type="ORF">ERS007657_03253</name>
    <name evidence="12" type="ORF">ERS007679_03184</name>
    <name evidence="2" type="ORF">ERS007681_00583</name>
    <name evidence="3" type="ORF">ERS007688_03238</name>
    <name evidence="9" type="ORF">ERS007703_00549</name>
    <name evidence="10" type="ORF">ERS007720_00493</name>
    <name evidence="13" type="ORF">ERS007739_01288</name>
    <name evidence="11" type="ORF">ERS007741_00885</name>
    <name evidence="6" type="ORF">ERS027646_00939</name>
    <name evidence="5" type="ORF">ERS027659_00430</name>
    <name evidence="7" type="ORF">ERS027661_03766</name>
    <name evidence="8" type="ORF">ERS094118_01711</name>
</gene>
<dbReference type="EMBL" id="LR027516">
    <property type="protein sequence ID" value="VCU50179.1"/>
    <property type="molecule type" value="Genomic_DNA"/>
</dbReference>
<dbReference type="Proteomes" id="UP000048600">
    <property type="component" value="Unassembled WGS sequence"/>
</dbReference>
<reference evidence="14 28" key="5">
    <citation type="submission" date="2017-02" db="EMBL/GenBank/DDBJ databases">
        <title>Protein polymorphisms may explain contrasting epidemiological fitness of two variants of a multidrug-resistant Mycobacterium tuberculosis strain.</title>
        <authorList>
            <person name="Bigi M.M."/>
            <person name="Lopez B."/>
            <person name="Blanco F.C."/>
            <person name="Sasiain M.C."/>
            <person name="De La Barrera S."/>
            <person name="Ritacco V."/>
            <person name="Bigi F."/>
            <person name="Soria M.A."/>
        </authorList>
    </citation>
    <scope>NUCLEOTIDE SEQUENCE [LARGE SCALE GENOMIC DNA]</scope>
    <source>
        <strain evidence="14 28">6548</strain>
    </source>
</reference>
<dbReference type="Proteomes" id="UP000046680">
    <property type="component" value="Unassembled WGS sequence"/>
</dbReference>
<dbReference type="EMBL" id="CFOH01000667">
    <property type="protein sequence ID" value="CFE65117.1"/>
    <property type="molecule type" value="Genomic_DNA"/>
</dbReference>
<organism evidence="11 23">
    <name type="scientific">Mycobacterium tuberculosis</name>
    <dbReference type="NCBI Taxonomy" id="1773"/>
    <lineage>
        <taxon>Bacteria</taxon>
        <taxon>Bacillati</taxon>
        <taxon>Actinomycetota</taxon>
        <taxon>Actinomycetes</taxon>
        <taxon>Mycobacteriales</taxon>
        <taxon>Mycobacteriaceae</taxon>
        <taxon>Mycobacterium</taxon>
        <taxon>Mycobacterium tuberculosis complex</taxon>
    </lineage>
</organism>
<evidence type="ECO:0008006" key="31">
    <source>
        <dbReference type="Google" id="ProtNLM"/>
    </source>
</evidence>
<evidence type="ECO:0000313" key="15">
    <source>
        <dbReference type="EMBL" id="VCU50179.1"/>
    </source>
</evidence>
<dbReference type="EMBL" id="CSAJ01000037">
    <property type="protein sequence ID" value="COV57423.1"/>
    <property type="molecule type" value="Genomic_DNA"/>
</dbReference>
<proteinExistence type="predicted"/>
<evidence type="ECO:0000313" key="14">
    <source>
        <dbReference type="EMBL" id="OMH59836.1"/>
    </source>
</evidence>
<evidence type="ECO:0000313" key="16">
    <source>
        <dbReference type="Proteomes" id="UP000038802"/>
    </source>
</evidence>
<dbReference type="Proteomes" id="UP000049023">
    <property type="component" value="Unassembled WGS sequence"/>
</dbReference>
<evidence type="ECO:0000313" key="3">
    <source>
        <dbReference type="EMBL" id="CFE65117.1"/>
    </source>
</evidence>
<dbReference type="EMBL" id="CFOE01000043">
    <property type="protein sequence ID" value="CFE36701.1"/>
    <property type="molecule type" value="Genomic_DNA"/>
</dbReference>
<evidence type="ECO:0000313" key="5">
    <source>
        <dbReference type="EMBL" id="CKQ94850.1"/>
    </source>
</evidence>
<dbReference type="RefSeq" id="WP_003911704.1">
    <property type="nucleotide sequence ID" value="NZ_FPPI01000002.1"/>
</dbReference>
<evidence type="ECO:0000313" key="25">
    <source>
        <dbReference type="Proteomes" id="UP000049023"/>
    </source>
</evidence>
<dbReference type="STRING" id="115862.BBG46_10040"/>
<evidence type="ECO:0000313" key="20">
    <source>
        <dbReference type="Proteomes" id="UP000046680"/>
    </source>
</evidence>
<evidence type="ECO:0000313" key="23">
    <source>
        <dbReference type="Proteomes" id="UP000048600"/>
    </source>
</evidence>
<evidence type="ECO:0000313" key="19">
    <source>
        <dbReference type="Proteomes" id="UP000045842"/>
    </source>
</evidence>
<dbReference type="EMBL" id="CSAD01000536">
    <property type="protein sequence ID" value="COW12467.1"/>
    <property type="molecule type" value="Genomic_DNA"/>
</dbReference>
<reference evidence="15 30" key="7">
    <citation type="submission" date="2018-08" db="EMBL/GenBank/DDBJ databases">
        <authorList>
            <person name="Fokvardsen B D."/>
            <person name="Norman A."/>
        </authorList>
    </citation>
    <scope>NUCLEOTIDE SEQUENCE [LARGE SCALE GENOMIC DNA]</scope>
    <source>
        <strain evidence="15 30">DKC2</strain>
    </source>
</reference>
<dbReference type="EMBL" id="CNFT01000056">
    <property type="protein sequence ID" value="CKQ94850.1"/>
    <property type="molecule type" value="Genomic_DNA"/>
</dbReference>
<evidence type="ECO:0000313" key="18">
    <source>
        <dbReference type="Proteomes" id="UP000044938"/>
    </source>
</evidence>
<dbReference type="Proteomes" id="UP000046947">
    <property type="component" value="Unassembled WGS sequence"/>
</dbReference>
<dbReference type="EMBL" id="CNFU01001065">
    <property type="protein sequence ID" value="CKS96915.1"/>
    <property type="molecule type" value="Genomic_DNA"/>
</dbReference>
<dbReference type="Proteomes" id="UP000048289">
    <property type="component" value="Unassembled WGS sequence"/>
</dbReference>
<dbReference type="PATRIC" id="fig|1773.211.peg.3862"/>
<dbReference type="AlphaFoldDB" id="A0A045IYF9"/>
<dbReference type="EMBL" id="CSBK01000472">
    <property type="protein sequence ID" value="COX43708.1"/>
    <property type="molecule type" value="Genomic_DNA"/>
</dbReference>
<reference evidence="16 17" key="3">
    <citation type="submission" date="2015-03" db="EMBL/GenBank/DDBJ databases">
        <authorList>
            <consortium name="Pathogen Informatics"/>
        </authorList>
    </citation>
    <scope>NUCLEOTIDE SEQUENCE [LARGE SCALE GENOMIC DNA]</scope>
    <source>
        <strain evidence="6 24">Bir 172</strain>
        <strain evidence="5 27">Bir 185</strain>
        <strain evidence="7 25">Bir 187</strain>
        <strain evidence="4 20">C09601061</strain>
        <strain evidence="12 19">G09801536</strain>
        <strain evidence="2 22">G09901357</strain>
        <strain evidence="3 21">H09601792</strain>
        <strain evidence="16">K00500041</strain>
        <strain evidence="10 18">M09401471</strain>
        <strain evidence="17">N09902308</strain>
        <strain evidence="11 23">P00601463</strain>
    </source>
</reference>
<dbReference type="Proteomes" id="UP000039021">
    <property type="component" value="Unassembled WGS sequence"/>
</dbReference>
<dbReference type="Proteomes" id="UP000050164">
    <property type="component" value="Unassembled WGS sequence"/>
</dbReference>
<protein>
    <recommendedName>
        <fullName evidence="31">DUF4262 domain-containing protein</fullName>
    </recommendedName>
</protein>
<sequence>MRRKGAEMCWMCDHPEATAEEYLDEVYGIMLMHGWAVQHVECERRPFAYTVGLTRRGLPELVVTGLSPRRGQRLLNIAARRALVGDLLTPGMQTTLPAGPLVETVQVTHPDAHLYCAIAIFGDKVTALQLVWADRRGRWPWAADFDEGRGTQPVLGMRATRRSA</sequence>
<evidence type="ECO:0000313" key="11">
    <source>
        <dbReference type="EMBL" id="COV88907.1"/>
    </source>
</evidence>
<evidence type="ECO:0000313" key="9">
    <source>
        <dbReference type="EMBL" id="COV10975.1"/>
    </source>
</evidence>
<evidence type="ECO:0000313" key="17">
    <source>
        <dbReference type="Proteomes" id="UP000039021"/>
    </source>
</evidence>
<dbReference type="Proteomes" id="UP000050139">
    <property type="component" value="Unassembled WGS sequence"/>
</dbReference>
<evidence type="ECO:0000313" key="4">
    <source>
        <dbReference type="EMBL" id="CFR96001.1"/>
    </source>
</evidence>
<dbReference type="Pfam" id="PF14081">
    <property type="entry name" value="DUF4262"/>
    <property type="match status" value="1"/>
</dbReference>
<dbReference type="EMBL" id="COPH01000011">
    <property type="protein sequence ID" value="CLW01099.1"/>
    <property type="molecule type" value="Genomic_DNA"/>
</dbReference>
<evidence type="ECO:0000313" key="28">
    <source>
        <dbReference type="Proteomes" id="UP000189452"/>
    </source>
</evidence>
<evidence type="ECO:0000313" key="22">
    <source>
        <dbReference type="Proteomes" id="UP000048289"/>
    </source>
</evidence>
<dbReference type="Proteomes" id="UP000189452">
    <property type="component" value="Chromosome"/>
</dbReference>